<organism evidence="7 8">
    <name type="scientific">Oligosphaera ethanolica</name>
    <dbReference type="NCBI Taxonomy" id="760260"/>
    <lineage>
        <taxon>Bacteria</taxon>
        <taxon>Pseudomonadati</taxon>
        <taxon>Lentisphaerota</taxon>
        <taxon>Oligosphaeria</taxon>
        <taxon>Oligosphaerales</taxon>
        <taxon>Oligosphaeraceae</taxon>
        <taxon>Oligosphaera</taxon>
    </lineage>
</organism>
<dbReference type="GO" id="GO:0015562">
    <property type="term" value="F:efflux transmembrane transporter activity"/>
    <property type="evidence" value="ECO:0007669"/>
    <property type="project" value="TreeGrafter"/>
</dbReference>
<dbReference type="Proteomes" id="UP001238163">
    <property type="component" value="Unassembled WGS sequence"/>
</dbReference>
<dbReference type="Gene3D" id="2.40.50.100">
    <property type="match status" value="1"/>
</dbReference>
<dbReference type="NCBIfam" id="TIGR01730">
    <property type="entry name" value="RND_mfp"/>
    <property type="match status" value="1"/>
</dbReference>
<evidence type="ECO:0000259" key="6">
    <source>
        <dbReference type="Pfam" id="PF25989"/>
    </source>
</evidence>
<dbReference type="Pfam" id="PF25881">
    <property type="entry name" value="HH_YBHG"/>
    <property type="match status" value="1"/>
</dbReference>
<dbReference type="PANTHER" id="PTHR30469">
    <property type="entry name" value="MULTIDRUG RESISTANCE PROTEIN MDTA"/>
    <property type="match status" value="1"/>
</dbReference>
<keyword evidence="2" id="KW-0813">Transport</keyword>
<dbReference type="Pfam" id="PF25954">
    <property type="entry name" value="Beta-barrel_RND_2"/>
    <property type="match status" value="1"/>
</dbReference>
<feature type="domain" description="YbhG-like alpha-helical hairpin" evidence="4">
    <location>
        <begin position="102"/>
        <end position="225"/>
    </location>
</feature>
<dbReference type="Gene3D" id="1.10.287.470">
    <property type="entry name" value="Helix hairpin bin"/>
    <property type="match status" value="1"/>
</dbReference>
<evidence type="ECO:0000313" key="7">
    <source>
        <dbReference type="EMBL" id="MDQ0290300.1"/>
    </source>
</evidence>
<dbReference type="PANTHER" id="PTHR30469:SF15">
    <property type="entry name" value="HLYD FAMILY OF SECRETION PROTEINS"/>
    <property type="match status" value="1"/>
</dbReference>
<gene>
    <name evidence="7" type="ORF">J3R75_002407</name>
</gene>
<evidence type="ECO:0000259" key="5">
    <source>
        <dbReference type="Pfam" id="PF25954"/>
    </source>
</evidence>
<dbReference type="AlphaFoldDB" id="A0AAE3VH23"/>
<dbReference type="Gene3D" id="2.40.420.20">
    <property type="match status" value="1"/>
</dbReference>
<reference evidence="7" key="1">
    <citation type="submission" date="2023-07" db="EMBL/GenBank/DDBJ databases">
        <title>Genomic Encyclopedia of Type Strains, Phase IV (KMG-IV): sequencing the most valuable type-strain genomes for metagenomic binning, comparative biology and taxonomic classification.</title>
        <authorList>
            <person name="Goeker M."/>
        </authorList>
    </citation>
    <scope>NUCLEOTIDE SEQUENCE</scope>
    <source>
        <strain evidence="7">DSM 24202</strain>
    </source>
</reference>
<feature type="domain" description="CusB-like beta-barrel" evidence="5">
    <location>
        <begin position="265"/>
        <end position="337"/>
    </location>
</feature>
<name>A0AAE3VH23_9BACT</name>
<feature type="domain" description="YknX-like C-terminal permuted SH3-like" evidence="6">
    <location>
        <begin position="344"/>
        <end position="411"/>
    </location>
</feature>
<evidence type="ECO:0000256" key="3">
    <source>
        <dbReference type="SAM" id="SignalP"/>
    </source>
</evidence>
<feature type="signal peptide" evidence="3">
    <location>
        <begin position="1"/>
        <end position="22"/>
    </location>
</feature>
<dbReference type="InterPro" id="IPR058637">
    <property type="entry name" value="YknX-like_C"/>
</dbReference>
<dbReference type="Gene3D" id="2.40.30.170">
    <property type="match status" value="1"/>
</dbReference>
<dbReference type="InterPro" id="IPR059052">
    <property type="entry name" value="HH_YbhG-like"/>
</dbReference>
<dbReference type="EMBL" id="JAUSVL010000001">
    <property type="protein sequence ID" value="MDQ0290300.1"/>
    <property type="molecule type" value="Genomic_DNA"/>
</dbReference>
<proteinExistence type="inferred from homology"/>
<comment type="caution">
    <text evidence="7">The sequence shown here is derived from an EMBL/GenBank/DDBJ whole genome shotgun (WGS) entry which is preliminary data.</text>
</comment>
<dbReference type="Pfam" id="PF25989">
    <property type="entry name" value="YknX_C"/>
    <property type="match status" value="1"/>
</dbReference>
<sequence>MHRIINRVCPALLSAGMAVVLAACGQAKTEMTKSKPTVRVDVEKARLEIMVERLQTTGDVIATNTVVLESTVEGPISFCPWREGDIVDTAGEKLIVIERPLYRQELAAAEAVLAVAQAKLDDLLAGARPEEIAQARETVKHLADCTAFAKADFDRVQNLVTSGSLPAEAAEKARVDYSKCHTQHESAKEKLAMLAAGPTKTEVAIAKAAVAEASARRDMAQAQLDECSIAAPFAGVITEVYVRQGDLAKPRQPLLKMMSEASLVVRAGLPEVSVMELQLGAGADVSLDAYPGKTFAARVARIYPRLEGSSRTRLVELSLDDKVRLIPRMFARVSLRGRRFDSAVVVPAQAVVATPRGEKLVFVVKDGKAERRVVQLGIEDSKRVQVVEGVQAGEDVVVAGNLNLKDGAAVTLGKDVTAAHAAGDAASVPAAEAGQKDGGQ</sequence>
<dbReference type="GO" id="GO:1990281">
    <property type="term" value="C:efflux pump complex"/>
    <property type="evidence" value="ECO:0007669"/>
    <property type="project" value="TreeGrafter"/>
</dbReference>
<evidence type="ECO:0000256" key="2">
    <source>
        <dbReference type="ARBA" id="ARBA00022448"/>
    </source>
</evidence>
<keyword evidence="8" id="KW-1185">Reference proteome</keyword>
<feature type="chain" id="PRO_5042031448" evidence="3">
    <location>
        <begin position="23"/>
        <end position="440"/>
    </location>
</feature>
<comment type="similarity">
    <text evidence="1">Belongs to the membrane fusion protein (MFP) (TC 8.A.1) family.</text>
</comment>
<evidence type="ECO:0000256" key="1">
    <source>
        <dbReference type="ARBA" id="ARBA00009477"/>
    </source>
</evidence>
<evidence type="ECO:0000313" key="8">
    <source>
        <dbReference type="Proteomes" id="UP001238163"/>
    </source>
</evidence>
<dbReference type="FunFam" id="2.40.420.20:FF:000006">
    <property type="entry name" value="RND family efflux transporter MFP subunit"/>
    <property type="match status" value="1"/>
</dbReference>
<accession>A0AAE3VH23</accession>
<dbReference type="PROSITE" id="PS51257">
    <property type="entry name" value="PROKAR_LIPOPROTEIN"/>
    <property type="match status" value="1"/>
</dbReference>
<dbReference type="InterPro" id="IPR006143">
    <property type="entry name" value="RND_pump_MFP"/>
</dbReference>
<dbReference type="RefSeq" id="WP_307261737.1">
    <property type="nucleotide sequence ID" value="NZ_JAUSVL010000001.1"/>
</dbReference>
<dbReference type="SUPFAM" id="SSF111369">
    <property type="entry name" value="HlyD-like secretion proteins"/>
    <property type="match status" value="1"/>
</dbReference>
<dbReference type="InterPro" id="IPR058792">
    <property type="entry name" value="Beta-barrel_RND_2"/>
</dbReference>
<evidence type="ECO:0000259" key="4">
    <source>
        <dbReference type="Pfam" id="PF25881"/>
    </source>
</evidence>
<protein>
    <submittedName>
        <fullName evidence="7">HlyD family secretion protein</fullName>
    </submittedName>
</protein>
<keyword evidence="3" id="KW-0732">Signal</keyword>